<feature type="non-terminal residue" evidence="3">
    <location>
        <position position="199"/>
    </location>
</feature>
<dbReference type="PANTHER" id="PTHR12598:SF0">
    <property type="entry name" value="COPPER HOMEOSTASIS PROTEIN CUTC HOMOLOG"/>
    <property type="match status" value="1"/>
</dbReference>
<dbReference type="InterPro" id="IPR036822">
    <property type="entry name" value="CutC-like_dom_sf"/>
</dbReference>
<comment type="similarity">
    <text evidence="1">Belongs to the CutC family.</text>
</comment>
<evidence type="ECO:0000256" key="1">
    <source>
        <dbReference type="ARBA" id="ARBA00007768"/>
    </source>
</evidence>
<dbReference type="OrthoDB" id="7392499at2759"/>
<dbReference type="GO" id="GO:0005507">
    <property type="term" value="F:copper ion binding"/>
    <property type="evidence" value="ECO:0007669"/>
    <property type="project" value="TreeGrafter"/>
</dbReference>
<evidence type="ECO:0000313" key="4">
    <source>
        <dbReference type="Proteomes" id="UP000030653"/>
    </source>
</evidence>
<dbReference type="HOGENOM" id="CLU_050555_3_1_1"/>
<reference evidence="3 4" key="1">
    <citation type="journal article" date="2012" name="Science">
        <title>The Paleozoic origin of enzymatic lignin decomposition reconstructed from 31 fungal genomes.</title>
        <authorList>
            <person name="Floudas D."/>
            <person name="Binder M."/>
            <person name="Riley R."/>
            <person name="Barry K."/>
            <person name="Blanchette R.A."/>
            <person name="Henrissat B."/>
            <person name="Martinez A.T."/>
            <person name="Otillar R."/>
            <person name="Spatafora J.W."/>
            <person name="Yadav J.S."/>
            <person name="Aerts A."/>
            <person name="Benoit I."/>
            <person name="Boyd A."/>
            <person name="Carlson A."/>
            <person name="Copeland A."/>
            <person name="Coutinho P.M."/>
            <person name="de Vries R.P."/>
            <person name="Ferreira P."/>
            <person name="Findley K."/>
            <person name="Foster B."/>
            <person name="Gaskell J."/>
            <person name="Glotzer D."/>
            <person name="Gorecki P."/>
            <person name="Heitman J."/>
            <person name="Hesse C."/>
            <person name="Hori C."/>
            <person name="Igarashi K."/>
            <person name="Jurgens J.A."/>
            <person name="Kallen N."/>
            <person name="Kersten P."/>
            <person name="Kohler A."/>
            <person name="Kuees U."/>
            <person name="Kumar T.K.A."/>
            <person name="Kuo A."/>
            <person name="LaButti K."/>
            <person name="Larrondo L.F."/>
            <person name="Lindquist E."/>
            <person name="Ling A."/>
            <person name="Lombard V."/>
            <person name="Lucas S."/>
            <person name="Lundell T."/>
            <person name="Martin R."/>
            <person name="McLaughlin D.J."/>
            <person name="Morgenstern I."/>
            <person name="Morin E."/>
            <person name="Murat C."/>
            <person name="Nagy L.G."/>
            <person name="Nolan M."/>
            <person name="Ohm R.A."/>
            <person name="Patyshakuliyeva A."/>
            <person name="Rokas A."/>
            <person name="Ruiz-Duenas F.J."/>
            <person name="Sabat G."/>
            <person name="Salamov A."/>
            <person name="Samejima M."/>
            <person name="Schmutz J."/>
            <person name="Slot J.C."/>
            <person name="St John F."/>
            <person name="Stenlid J."/>
            <person name="Sun H."/>
            <person name="Sun S."/>
            <person name="Syed K."/>
            <person name="Tsang A."/>
            <person name="Wiebenga A."/>
            <person name="Young D."/>
            <person name="Pisabarro A."/>
            <person name="Eastwood D.C."/>
            <person name="Martin F."/>
            <person name="Cullen D."/>
            <person name="Grigoriev I.V."/>
            <person name="Hibbett D.S."/>
        </authorList>
    </citation>
    <scope>NUCLEOTIDE SEQUENCE [LARGE SCALE GENOMIC DNA]</scope>
    <source>
        <strain evidence="3 4">DJM-731 SS1</strain>
    </source>
</reference>
<dbReference type="PANTHER" id="PTHR12598">
    <property type="entry name" value="COPPER HOMEOSTASIS PROTEIN CUTC"/>
    <property type="match status" value="1"/>
</dbReference>
<dbReference type="OMA" id="RREWGRW"/>
<organism evidence="3 4">
    <name type="scientific">Dacryopinax primogenitus (strain DJM 731)</name>
    <name type="common">Brown rot fungus</name>
    <dbReference type="NCBI Taxonomy" id="1858805"/>
    <lineage>
        <taxon>Eukaryota</taxon>
        <taxon>Fungi</taxon>
        <taxon>Dikarya</taxon>
        <taxon>Basidiomycota</taxon>
        <taxon>Agaricomycotina</taxon>
        <taxon>Dacrymycetes</taxon>
        <taxon>Dacrymycetales</taxon>
        <taxon>Dacrymycetaceae</taxon>
        <taxon>Dacryopinax</taxon>
    </lineage>
</organism>
<accession>M5FTR9</accession>
<keyword evidence="4" id="KW-1185">Reference proteome</keyword>
<dbReference type="InterPro" id="IPR005627">
    <property type="entry name" value="CutC-like"/>
</dbReference>
<dbReference type="RefSeq" id="XP_040627948.1">
    <property type="nucleotide sequence ID" value="XM_040772984.1"/>
</dbReference>
<protein>
    <recommendedName>
        <fullName evidence="2">Copper homeostasis protein cutC homolog</fullName>
    </recommendedName>
</protein>
<sequence length="199" mass="21751">MVLIRCRTGDFVYTPEELEVMRSDIEAIGELAASGPGKDVGVVIGALTAEGKIDEPAVRSLVQAARGMQVTFHRAFDMVRDAEEALTTLASIPGIQRILTSGLAATCIAGLSLITQLSIAHPNSLTLMPGSGVNAHTITPLLQSLYPIWHDQDKRGEVHLSAGRWAEPRKTFRRERMGFGLGVMGGEEMERREWGRWEV</sequence>
<dbReference type="STRING" id="1858805.M5FTR9"/>
<proteinExistence type="inferred from homology"/>
<evidence type="ECO:0000313" key="3">
    <source>
        <dbReference type="EMBL" id="EJU01051.1"/>
    </source>
</evidence>
<evidence type="ECO:0000256" key="2">
    <source>
        <dbReference type="ARBA" id="ARBA00019014"/>
    </source>
</evidence>
<gene>
    <name evidence="3" type="ORF">DACRYDRAFT_22857</name>
</gene>
<dbReference type="Gene3D" id="3.20.20.380">
    <property type="entry name" value="Copper homeostasis (CutC) domain"/>
    <property type="match status" value="1"/>
</dbReference>
<dbReference type="AlphaFoldDB" id="M5FTR9"/>
<dbReference type="Pfam" id="PF03932">
    <property type="entry name" value="CutC"/>
    <property type="match status" value="1"/>
</dbReference>
<dbReference type="EMBL" id="JH795865">
    <property type="protein sequence ID" value="EJU01051.1"/>
    <property type="molecule type" value="Genomic_DNA"/>
</dbReference>
<dbReference type="GeneID" id="63688046"/>
<dbReference type="Proteomes" id="UP000030653">
    <property type="component" value="Unassembled WGS sequence"/>
</dbReference>
<dbReference type="SUPFAM" id="SSF110395">
    <property type="entry name" value="CutC-like"/>
    <property type="match status" value="1"/>
</dbReference>
<name>M5FTR9_DACPD</name>